<dbReference type="PANTHER" id="PTHR12538">
    <property type="entry name" value="40S RIBOSOMAL PROTEIN S26"/>
    <property type="match status" value="1"/>
</dbReference>
<dbReference type="Proteomes" id="UP000187209">
    <property type="component" value="Unassembled WGS sequence"/>
</dbReference>
<dbReference type="PANTHER" id="PTHR12538:SF0">
    <property type="entry name" value="40S RIBOSOMAL PROTEIN S26"/>
    <property type="match status" value="1"/>
</dbReference>
<evidence type="ECO:0000256" key="5">
    <source>
        <dbReference type="SAM" id="MobiDB-lite"/>
    </source>
</evidence>
<evidence type="ECO:0000313" key="6">
    <source>
        <dbReference type="EMBL" id="OMJ93639.1"/>
    </source>
</evidence>
<feature type="region of interest" description="Disordered" evidence="5">
    <location>
        <begin position="1"/>
        <end position="23"/>
    </location>
</feature>
<dbReference type="Gene3D" id="3.30.1740.20">
    <property type="entry name" value="Ribosomal protein S26e"/>
    <property type="match status" value="1"/>
</dbReference>
<evidence type="ECO:0000256" key="3">
    <source>
        <dbReference type="ARBA" id="ARBA00023274"/>
    </source>
</evidence>
<evidence type="ECO:0000256" key="4">
    <source>
        <dbReference type="RuleBase" id="RU363128"/>
    </source>
</evidence>
<keyword evidence="3 4" id="KW-0687">Ribonucleoprotein</keyword>
<name>A0A1R2CXA3_9CILI</name>
<comment type="caution">
    <text evidence="6">The sequence shown here is derived from an EMBL/GenBank/DDBJ whole genome shotgun (WGS) entry which is preliminary data.</text>
</comment>
<reference evidence="6 7" key="1">
    <citation type="submission" date="2016-11" db="EMBL/GenBank/DDBJ databases">
        <title>The macronuclear genome of Stentor coeruleus: a giant cell with tiny introns.</title>
        <authorList>
            <person name="Slabodnick M."/>
            <person name="Ruby J.G."/>
            <person name="Reiff S.B."/>
            <person name="Swart E.C."/>
            <person name="Gosai S."/>
            <person name="Prabakaran S."/>
            <person name="Witkowska E."/>
            <person name="Larue G.E."/>
            <person name="Fisher S."/>
            <person name="Freeman R.M."/>
            <person name="Gunawardena J."/>
            <person name="Chu W."/>
            <person name="Stover N.A."/>
            <person name="Gregory B.D."/>
            <person name="Nowacki M."/>
            <person name="Derisi J."/>
            <person name="Roy S.W."/>
            <person name="Marshall W.F."/>
            <person name="Sood P."/>
        </authorList>
    </citation>
    <scope>NUCLEOTIDE SEQUENCE [LARGE SCALE GENOMIC DNA]</scope>
    <source>
        <strain evidence="6">WM001</strain>
    </source>
</reference>
<organism evidence="6 7">
    <name type="scientific">Stentor coeruleus</name>
    <dbReference type="NCBI Taxonomy" id="5963"/>
    <lineage>
        <taxon>Eukaryota</taxon>
        <taxon>Sar</taxon>
        <taxon>Alveolata</taxon>
        <taxon>Ciliophora</taxon>
        <taxon>Postciliodesmatophora</taxon>
        <taxon>Heterotrichea</taxon>
        <taxon>Heterotrichida</taxon>
        <taxon>Stentoridae</taxon>
        <taxon>Stentor</taxon>
    </lineage>
</organism>
<keyword evidence="7" id="KW-1185">Reference proteome</keyword>
<dbReference type="EMBL" id="MPUH01000039">
    <property type="protein sequence ID" value="OMJ93639.1"/>
    <property type="molecule type" value="Genomic_DNA"/>
</dbReference>
<dbReference type="GO" id="GO:0006412">
    <property type="term" value="P:translation"/>
    <property type="evidence" value="ECO:0007669"/>
    <property type="project" value="InterPro"/>
</dbReference>
<accession>A0A1R2CXA3</accession>
<gene>
    <name evidence="6" type="ORF">SteCoe_3335</name>
</gene>
<comment type="similarity">
    <text evidence="1 4">Belongs to the eukaryotic ribosomal protein eS26 family.</text>
</comment>
<dbReference type="InterPro" id="IPR000892">
    <property type="entry name" value="Ribosomal_eS26"/>
</dbReference>
<dbReference type="InterPro" id="IPR038551">
    <property type="entry name" value="Ribosomal_eS26_sf"/>
</dbReference>
<feature type="compositionally biased region" description="Basic residues" evidence="5">
    <location>
        <begin position="1"/>
        <end position="16"/>
    </location>
</feature>
<evidence type="ECO:0000256" key="1">
    <source>
        <dbReference type="ARBA" id="ARBA00008596"/>
    </source>
</evidence>
<dbReference type="GO" id="GO:0003735">
    <property type="term" value="F:structural constituent of ribosome"/>
    <property type="evidence" value="ECO:0007669"/>
    <property type="project" value="InterPro"/>
</dbReference>
<dbReference type="Pfam" id="PF01283">
    <property type="entry name" value="Ribosomal_S26e"/>
    <property type="match status" value="1"/>
</dbReference>
<keyword evidence="2 4" id="KW-0689">Ribosomal protein</keyword>
<protein>
    <recommendedName>
        <fullName evidence="4">40S ribosomal protein S26</fullName>
    </recommendedName>
</protein>
<dbReference type="AlphaFoldDB" id="A0A1R2CXA3"/>
<dbReference type="GO" id="GO:0003729">
    <property type="term" value="F:mRNA binding"/>
    <property type="evidence" value="ECO:0007669"/>
    <property type="project" value="TreeGrafter"/>
</dbReference>
<dbReference type="OrthoDB" id="299457at2759"/>
<evidence type="ECO:0000256" key="2">
    <source>
        <dbReference type="ARBA" id="ARBA00022980"/>
    </source>
</evidence>
<sequence>MPKKRRNGGRSKKNRGHTQGVPCTHCGRIVPKDKAIKRYTVRNMVDASSLRDIKDNRAFENFSIPKLYTKLQYCISCGIHLRVVRVRNHEVRRSQYLREKKSQRLSLKLVKFNAFSSSFLDYFFMF</sequence>
<proteinExistence type="inferred from homology"/>
<evidence type="ECO:0000313" key="7">
    <source>
        <dbReference type="Proteomes" id="UP000187209"/>
    </source>
</evidence>
<dbReference type="GO" id="GO:0022627">
    <property type="term" value="C:cytosolic small ribosomal subunit"/>
    <property type="evidence" value="ECO:0007669"/>
    <property type="project" value="TreeGrafter"/>
</dbReference>